<gene>
    <name evidence="6" type="ORF">D9615_006062</name>
</gene>
<reference evidence="6 7" key="1">
    <citation type="journal article" date="2020" name="ISME J.">
        <title>Uncovering the hidden diversity of litter-decomposition mechanisms in mushroom-forming fungi.</title>
        <authorList>
            <person name="Floudas D."/>
            <person name="Bentzer J."/>
            <person name="Ahren D."/>
            <person name="Johansson T."/>
            <person name="Persson P."/>
            <person name="Tunlid A."/>
        </authorList>
    </citation>
    <scope>NUCLEOTIDE SEQUENCE [LARGE SCALE GENOMIC DNA]</scope>
    <source>
        <strain evidence="6 7">CBS 661.87</strain>
    </source>
</reference>
<dbReference type="OrthoDB" id="2122304at2759"/>
<dbReference type="PANTHER" id="PTHR35371:SF1">
    <property type="entry name" value="BLR7753 PROTEIN"/>
    <property type="match status" value="1"/>
</dbReference>
<evidence type="ECO:0000256" key="3">
    <source>
        <dbReference type="ARBA" id="ARBA00022989"/>
    </source>
</evidence>
<dbReference type="InterPro" id="IPR023352">
    <property type="entry name" value="MAPEG-like_dom_sf"/>
</dbReference>
<dbReference type="Proteomes" id="UP000565441">
    <property type="component" value="Unassembled WGS sequence"/>
</dbReference>
<comment type="caution">
    <text evidence="6">The sequence shown here is derived from an EMBL/GenBank/DDBJ whole genome shotgun (WGS) entry which is preliminary data.</text>
</comment>
<evidence type="ECO:0008006" key="8">
    <source>
        <dbReference type="Google" id="ProtNLM"/>
    </source>
</evidence>
<proteinExistence type="predicted"/>
<evidence type="ECO:0000256" key="5">
    <source>
        <dbReference type="SAM" id="Phobius"/>
    </source>
</evidence>
<organism evidence="6 7">
    <name type="scientific">Tricholomella constricta</name>
    <dbReference type="NCBI Taxonomy" id="117010"/>
    <lineage>
        <taxon>Eukaryota</taxon>
        <taxon>Fungi</taxon>
        <taxon>Dikarya</taxon>
        <taxon>Basidiomycota</taxon>
        <taxon>Agaricomycotina</taxon>
        <taxon>Agaricomycetes</taxon>
        <taxon>Agaricomycetidae</taxon>
        <taxon>Agaricales</taxon>
        <taxon>Tricholomatineae</taxon>
        <taxon>Lyophyllaceae</taxon>
        <taxon>Tricholomella</taxon>
    </lineage>
</organism>
<accession>A0A8H5H9L2</accession>
<dbReference type="EMBL" id="JAACJP010000017">
    <property type="protein sequence ID" value="KAF5379150.1"/>
    <property type="molecule type" value="Genomic_DNA"/>
</dbReference>
<evidence type="ECO:0000313" key="7">
    <source>
        <dbReference type="Proteomes" id="UP000565441"/>
    </source>
</evidence>
<dbReference type="Gene3D" id="1.20.120.550">
    <property type="entry name" value="Membrane associated eicosanoid/glutathione metabolism-like domain"/>
    <property type="match status" value="1"/>
</dbReference>
<dbReference type="SUPFAM" id="SSF161084">
    <property type="entry name" value="MAPEG domain-like"/>
    <property type="match status" value="1"/>
</dbReference>
<dbReference type="GO" id="GO:0016020">
    <property type="term" value="C:membrane"/>
    <property type="evidence" value="ECO:0007669"/>
    <property type="project" value="UniProtKB-SubCell"/>
</dbReference>
<evidence type="ECO:0000313" key="6">
    <source>
        <dbReference type="EMBL" id="KAF5379150.1"/>
    </source>
</evidence>
<dbReference type="AlphaFoldDB" id="A0A8H5H9L2"/>
<keyword evidence="7" id="KW-1185">Reference proteome</keyword>
<protein>
    <recommendedName>
        <fullName evidence="8">Membrane-associated, eicosanoid/glutathione metabolism (MAPEG) protein</fullName>
    </recommendedName>
</protein>
<keyword evidence="3 5" id="KW-1133">Transmembrane helix</keyword>
<evidence type="ECO:0000256" key="2">
    <source>
        <dbReference type="ARBA" id="ARBA00022692"/>
    </source>
</evidence>
<sequence length="153" mass="16695">MSLSLSSPLSLYSIPLVWFVGFYPNVLKGGLILKSIGFNNVAPRGNMARLAEKKVSPEIAAKAARLEAAHLNGTETFPLWAVAILVGNYANVDHQTLNKLAFAYVALRITFNTVYANQKTQLHGMIRSLVWTAAISIPLYILVKAANIVRVGK</sequence>
<dbReference type="InterPro" id="IPR001129">
    <property type="entry name" value="Membr-assoc_MAPEG"/>
</dbReference>
<keyword evidence="4 5" id="KW-0472">Membrane</keyword>
<evidence type="ECO:0000256" key="4">
    <source>
        <dbReference type="ARBA" id="ARBA00023136"/>
    </source>
</evidence>
<dbReference type="PANTHER" id="PTHR35371">
    <property type="entry name" value="INNER MEMBRANE PROTEIN"/>
    <property type="match status" value="1"/>
</dbReference>
<evidence type="ECO:0000256" key="1">
    <source>
        <dbReference type="ARBA" id="ARBA00004370"/>
    </source>
</evidence>
<name>A0A8H5H9L2_9AGAR</name>
<keyword evidence="2 5" id="KW-0812">Transmembrane</keyword>
<comment type="subcellular location">
    <subcellularLocation>
        <location evidence="1">Membrane</location>
    </subcellularLocation>
</comment>
<dbReference type="Pfam" id="PF01124">
    <property type="entry name" value="MAPEG"/>
    <property type="match status" value="1"/>
</dbReference>
<feature type="transmembrane region" description="Helical" evidence="5">
    <location>
        <begin position="12"/>
        <end position="33"/>
    </location>
</feature>
<feature type="transmembrane region" description="Helical" evidence="5">
    <location>
        <begin position="129"/>
        <end position="149"/>
    </location>
</feature>